<evidence type="ECO:0000256" key="1">
    <source>
        <dbReference type="SAM" id="MobiDB-lite"/>
    </source>
</evidence>
<proteinExistence type="predicted"/>
<dbReference type="InterPro" id="IPR031959">
    <property type="entry name" value="DUF4779"/>
</dbReference>
<dbReference type="AlphaFoldDB" id="A0A5N4A080"/>
<feature type="compositionally biased region" description="Basic and acidic residues" evidence="1">
    <location>
        <begin position="155"/>
        <end position="180"/>
    </location>
</feature>
<evidence type="ECO:0000313" key="4">
    <source>
        <dbReference type="Proteomes" id="UP000327044"/>
    </source>
</evidence>
<name>A0A5N4A080_PHOPY</name>
<feature type="compositionally biased region" description="Basic and acidic residues" evidence="1">
    <location>
        <begin position="114"/>
        <end position="134"/>
    </location>
</feature>
<dbReference type="Proteomes" id="UP000327044">
    <property type="component" value="Unassembled WGS sequence"/>
</dbReference>
<dbReference type="Pfam" id="PF16009">
    <property type="entry name" value="DUF4779"/>
    <property type="match status" value="1"/>
</dbReference>
<reference evidence="3 4" key="1">
    <citation type="journal article" date="2018" name="Elife">
        <title>Firefly genomes illuminate parallel origins of bioluminescence in beetles.</title>
        <authorList>
            <person name="Fallon T.R."/>
            <person name="Lower S.E."/>
            <person name="Chang C.H."/>
            <person name="Bessho-Uehara M."/>
            <person name="Martin G.J."/>
            <person name="Bewick A.J."/>
            <person name="Behringer M."/>
            <person name="Debat H.J."/>
            <person name="Wong I."/>
            <person name="Day J.C."/>
            <person name="Suvorov A."/>
            <person name="Silva C.J."/>
            <person name="Stanger-Hall K.F."/>
            <person name="Hall D.W."/>
            <person name="Schmitz R.J."/>
            <person name="Nelson D.R."/>
            <person name="Lewis S.M."/>
            <person name="Shigenobu S."/>
            <person name="Bybee S.M."/>
            <person name="Larracuente A.M."/>
            <person name="Oba Y."/>
            <person name="Weng J.K."/>
        </authorList>
    </citation>
    <scope>NUCLEOTIDE SEQUENCE [LARGE SCALE GENOMIC DNA]</scope>
    <source>
        <strain evidence="3">1611_PpyrPB1</strain>
        <tissue evidence="3">Whole body</tissue>
    </source>
</reference>
<evidence type="ECO:0000256" key="2">
    <source>
        <dbReference type="SAM" id="SignalP"/>
    </source>
</evidence>
<feature type="compositionally biased region" description="Basic and acidic residues" evidence="1">
    <location>
        <begin position="208"/>
        <end position="232"/>
    </location>
</feature>
<feature type="chain" id="PRO_5024365100" evidence="2">
    <location>
        <begin position="18"/>
        <end position="325"/>
    </location>
</feature>
<feature type="region of interest" description="Disordered" evidence="1">
    <location>
        <begin position="101"/>
        <end position="311"/>
    </location>
</feature>
<dbReference type="InParanoid" id="A0A5N4A080"/>
<feature type="compositionally biased region" description="Basic and acidic residues" evidence="1">
    <location>
        <begin position="248"/>
        <end position="270"/>
    </location>
</feature>
<sequence>MRLPVLILITLHHFACSEPYGRPSYEYRYQTEDVMQSDATSIPVRGYHSVRRDYYPDLDFSHSSGLFRPNYRRFDRHPYTHSDYHRRPYYQPRYYNHVGGGGYNDGQRFSEGGKTYKDDNYEKLHGSHGEHSVEDQAGYNRGNANVKSSKGKSGYHNEEVGKRKSADDGKSYHGSEHVNQEGKQGGQEQEKASHKKGHVVKGFKKSHHKDEDSKTEEYYDEAHNEGGNHKFGEGSGSFGKNSASAYKGGHDEGGYNEVAKKDDGHYDSKHSVVNADGDQGHYNNNKHFEKGESYDARNGGDQHSLLGHQEVSKVYNERPFFPIDK</sequence>
<organism evidence="3 4">
    <name type="scientific">Photinus pyralis</name>
    <name type="common">Common eastern firefly</name>
    <name type="synonym">Lampyris pyralis</name>
    <dbReference type="NCBI Taxonomy" id="7054"/>
    <lineage>
        <taxon>Eukaryota</taxon>
        <taxon>Metazoa</taxon>
        <taxon>Ecdysozoa</taxon>
        <taxon>Arthropoda</taxon>
        <taxon>Hexapoda</taxon>
        <taxon>Insecta</taxon>
        <taxon>Pterygota</taxon>
        <taxon>Neoptera</taxon>
        <taxon>Endopterygota</taxon>
        <taxon>Coleoptera</taxon>
        <taxon>Polyphaga</taxon>
        <taxon>Elateriformia</taxon>
        <taxon>Elateroidea</taxon>
        <taxon>Lampyridae</taxon>
        <taxon>Lampyrinae</taxon>
        <taxon>Photinus</taxon>
    </lineage>
</organism>
<evidence type="ECO:0000313" key="3">
    <source>
        <dbReference type="EMBL" id="KAB0790706.1"/>
    </source>
</evidence>
<keyword evidence="4" id="KW-1185">Reference proteome</keyword>
<accession>A0A5N4A080</accession>
<feature type="compositionally biased region" description="Basic residues" evidence="1">
    <location>
        <begin position="193"/>
        <end position="207"/>
    </location>
</feature>
<protein>
    <submittedName>
        <fullName evidence="3">Uncharacterized protein</fullName>
    </submittedName>
</protein>
<comment type="caution">
    <text evidence="3">The sequence shown here is derived from an EMBL/GenBank/DDBJ whole genome shotgun (WGS) entry which is preliminary data.</text>
</comment>
<dbReference type="EMBL" id="VVIM01000873">
    <property type="protein sequence ID" value="KAB0790706.1"/>
    <property type="molecule type" value="Genomic_DNA"/>
</dbReference>
<feature type="compositionally biased region" description="Basic and acidic residues" evidence="1">
    <location>
        <begin position="286"/>
        <end position="300"/>
    </location>
</feature>
<keyword evidence="2" id="KW-0732">Signal</keyword>
<feature type="signal peptide" evidence="2">
    <location>
        <begin position="1"/>
        <end position="17"/>
    </location>
</feature>
<gene>
    <name evidence="3" type="ORF">PPYR_14845</name>
</gene>